<feature type="compositionally biased region" description="Basic and acidic residues" evidence="2">
    <location>
        <begin position="112"/>
        <end position="121"/>
    </location>
</feature>
<feature type="transmembrane region" description="Helical" evidence="3">
    <location>
        <begin position="37"/>
        <end position="59"/>
    </location>
</feature>
<comment type="caution">
    <text evidence="6">The sequence shown here is derived from an EMBL/GenBank/DDBJ whole genome shotgun (WGS) entry which is preliminary data.</text>
</comment>
<evidence type="ECO:0000313" key="6">
    <source>
        <dbReference type="EMBL" id="RPF28932.1"/>
    </source>
</evidence>
<dbReference type="AlphaFoldDB" id="A0A3N4ZTW2"/>
<feature type="transmembrane region" description="Helical" evidence="3">
    <location>
        <begin position="6"/>
        <end position="25"/>
    </location>
</feature>
<sequence>MTVVATAFAVVLALWVALLYVPFRWRPVGIYLFVPKVLAVGHVPLLAVAGTALAVVGFVAGSWPIALPAGVAAAAAITAAVRTGAASTDLSGALGPHRGERADGTVGRRGRRAPEPRVDRDVPFATVPGTDRTLLCDLWQPAAGVPPSGVAVVYLHGSAYYFLDKDLGTRPMFRYLTARGHVVVDVAYRLFPETDVPGMVSDAKRAIAWVRSRSAELGVDPERIVVAGGSSGGHLALLAAYTDDDPAFTPAELTGHDLRVRAVVSLYGQVSLEALYAHAGQDKQCHPDDPQPDWTAPPPPALRRLFGADATRLRLGLMTCAGRCDWLVGGTPEQVPERYEQVSALSHVARGCPPTLLLHGTHDEMAPVGAVRELEQALERAGVPVGAVYLPHTDHMFDLVGTRWSPAARASFRTLERFLDGVAVEGPRPGHRHHRQEQS</sequence>
<dbReference type="Gene3D" id="3.40.50.1820">
    <property type="entry name" value="alpha/beta hydrolase"/>
    <property type="match status" value="1"/>
</dbReference>
<evidence type="ECO:0000256" key="1">
    <source>
        <dbReference type="ARBA" id="ARBA00022801"/>
    </source>
</evidence>
<dbReference type="Proteomes" id="UP000280726">
    <property type="component" value="Unassembled WGS sequence"/>
</dbReference>
<evidence type="ECO:0000313" key="7">
    <source>
        <dbReference type="Proteomes" id="UP000280726"/>
    </source>
</evidence>
<organism evidence="6 7">
    <name type="scientific">Georgenia muralis</name>
    <dbReference type="NCBI Taxonomy" id="154117"/>
    <lineage>
        <taxon>Bacteria</taxon>
        <taxon>Bacillati</taxon>
        <taxon>Actinomycetota</taxon>
        <taxon>Actinomycetes</taxon>
        <taxon>Micrococcales</taxon>
        <taxon>Bogoriellaceae</taxon>
        <taxon>Georgenia</taxon>
    </lineage>
</organism>
<keyword evidence="3" id="KW-0472">Membrane</keyword>
<accession>A0A3N4ZTW2</accession>
<reference evidence="6 7" key="1">
    <citation type="submission" date="2018-11" db="EMBL/GenBank/DDBJ databases">
        <title>Sequencing the genomes of 1000 actinobacteria strains.</title>
        <authorList>
            <person name="Klenk H.-P."/>
        </authorList>
    </citation>
    <scope>NUCLEOTIDE SEQUENCE [LARGE SCALE GENOMIC DNA]</scope>
    <source>
        <strain evidence="6 7">DSM 14418</strain>
    </source>
</reference>
<evidence type="ECO:0000256" key="2">
    <source>
        <dbReference type="SAM" id="MobiDB-lite"/>
    </source>
</evidence>
<dbReference type="Pfam" id="PF00326">
    <property type="entry name" value="Peptidase_S9"/>
    <property type="match status" value="1"/>
</dbReference>
<gene>
    <name evidence="6" type="ORF">EDD32_3483</name>
</gene>
<dbReference type="Pfam" id="PF20434">
    <property type="entry name" value="BD-FAE"/>
    <property type="match status" value="1"/>
</dbReference>
<dbReference type="GO" id="GO:0008236">
    <property type="term" value="F:serine-type peptidase activity"/>
    <property type="evidence" value="ECO:0007669"/>
    <property type="project" value="InterPro"/>
</dbReference>
<dbReference type="SUPFAM" id="SSF53474">
    <property type="entry name" value="alpha/beta-Hydrolases"/>
    <property type="match status" value="1"/>
</dbReference>
<dbReference type="InterPro" id="IPR001375">
    <property type="entry name" value="Peptidase_S9_cat"/>
</dbReference>
<keyword evidence="3" id="KW-0812">Transmembrane</keyword>
<dbReference type="OrthoDB" id="9803828at2"/>
<dbReference type="RefSeq" id="WP_123919513.1">
    <property type="nucleotide sequence ID" value="NZ_RKRA01000001.1"/>
</dbReference>
<dbReference type="InterPro" id="IPR049492">
    <property type="entry name" value="BD-FAE-like_dom"/>
</dbReference>
<keyword evidence="3" id="KW-1133">Transmembrane helix</keyword>
<keyword evidence="1" id="KW-0378">Hydrolase</keyword>
<dbReference type="InterPro" id="IPR029058">
    <property type="entry name" value="AB_hydrolase_fold"/>
</dbReference>
<dbReference type="InterPro" id="IPR050300">
    <property type="entry name" value="GDXG_lipolytic_enzyme"/>
</dbReference>
<name>A0A3N4ZTW2_9MICO</name>
<dbReference type="PANTHER" id="PTHR48081">
    <property type="entry name" value="AB HYDROLASE SUPERFAMILY PROTEIN C4A8.06C"/>
    <property type="match status" value="1"/>
</dbReference>
<dbReference type="EMBL" id="RKRA01000001">
    <property type="protein sequence ID" value="RPF28932.1"/>
    <property type="molecule type" value="Genomic_DNA"/>
</dbReference>
<evidence type="ECO:0000259" key="4">
    <source>
        <dbReference type="Pfam" id="PF00326"/>
    </source>
</evidence>
<feature type="domain" description="Peptidase S9 prolyl oligopeptidase catalytic" evidence="4">
    <location>
        <begin position="326"/>
        <end position="401"/>
    </location>
</feature>
<proteinExistence type="predicted"/>
<evidence type="ECO:0000256" key="3">
    <source>
        <dbReference type="SAM" id="Phobius"/>
    </source>
</evidence>
<protein>
    <submittedName>
        <fullName evidence="6">Acetyl esterase/lipase</fullName>
    </submittedName>
</protein>
<feature type="domain" description="BD-FAE-like" evidence="5">
    <location>
        <begin position="137"/>
        <end position="281"/>
    </location>
</feature>
<evidence type="ECO:0000259" key="5">
    <source>
        <dbReference type="Pfam" id="PF20434"/>
    </source>
</evidence>
<dbReference type="PANTHER" id="PTHR48081:SF33">
    <property type="entry name" value="KYNURENINE FORMAMIDASE"/>
    <property type="match status" value="1"/>
</dbReference>
<dbReference type="GO" id="GO:0006508">
    <property type="term" value="P:proteolysis"/>
    <property type="evidence" value="ECO:0007669"/>
    <property type="project" value="InterPro"/>
</dbReference>
<feature type="region of interest" description="Disordered" evidence="2">
    <location>
        <begin position="88"/>
        <end position="121"/>
    </location>
</feature>
<keyword evidence="7" id="KW-1185">Reference proteome</keyword>